<evidence type="ECO:0000256" key="1">
    <source>
        <dbReference type="ARBA" id="ARBA00022723"/>
    </source>
</evidence>
<keyword evidence="3" id="KW-0804">Transcription</keyword>
<feature type="region of interest" description="Disordered" evidence="5">
    <location>
        <begin position="199"/>
        <end position="226"/>
    </location>
</feature>
<dbReference type="InterPro" id="IPR007219">
    <property type="entry name" value="XnlR_reg_dom"/>
</dbReference>
<reference evidence="7 8" key="1">
    <citation type="journal article" date="2014" name="BMC Genomics">
        <title>Comparative genomics of the major fungal agents of human and animal Sporotrichosis: Sporothrix schenckii and Sporothrix brasiliensis.</title>
        <authorList>
            <person name="Teixeira M.M."/>
            <person name="de Almeida L.G."/>
            <person name="Kubitschek-Barreira P."/>
            <person name="Alves F.L."/>
            <person name="Kioshima E.S."/>
            <person name="Abadio A.K."/>
            <person name="Fernandes L."/>
            <person name="Derengowski L.S."/>
            <person name="Ferreira K.S."/>
            <person name="Souza R.C."/>
            <person name="Ruiz J.C."/>
            <person name="de Andrade N.C."/>
            <person name="Paes H.C."/>
            <person name="Nicola A.M."/>
            <person name="Albuquerque P."/>
            <person name="Gerber A.L."/>
            <person name="Martins V.P."/>
            <person name="Peconick L.D."/>
            <person name="Neto A.V."/>
            <person name="Chaucanez C.B."/>
            <person name="Silva P.A."/>
            <person name="Cunha O.L."/>
            <person name="de Oliveira F.F."/>
            <person name="dos Santos T.C."/>
            <person name="Barros A.L."/>
            <person name="Soares M.A."/>
            <person name="de Oliveira L.M."/>
            <person name="Marini M.M."/>
            <person name="Villalobos-Duno H."/>
            <person name="Cunha M.M."/>
            <person name="de Hoog S."/>
            <person name="da Silveira J.F."/>
            <person name="Henrissat B."/>
            <person name="Nino-Vega G.A."/>
            <person name="Cisalpino P.S."/>
            <person name="Mora-Montes H.M."/>
            <person name="Almeida S.R."/>
            <person name="Stajich J.E."/>
            <person name="Lopes-Bezerra L.M."/>
            <person name="Vasconcelos A.T."/>
            <person name="Felipe M.S."/>
        </authorList>
    </citation>
    <scope>NUCLEOTIDE SEQUENCE [LARGE SCALE GENOMIC DNA]</scope>
    <source>
        <strain evidence="7 8">1099-18</strain>
    </source>
</reference>
<name>A0A0F2MIU4_SPOSC</name>
<dbReference type="PROSITE" id="PS00463">
    <property type="entry name" value="ZN2_CY6_FUNGAL_1"/>
    <property type="match status" value="1"/>
</dbReference>
<dbReference type="PANTHER" id="PTHR47424">
    <property type="entry name" value="REGULATORY PROTEIN GAL4"/>
    <property type="match status" value="1"/>
</dbReference>
<feature type="compositionally biased region" description="Low complexity" evidence="5">
    <location>
        <begin position="844"/>
        <end position="861"/>
    </location>
</feature>
<reference evidence="7 8" key="2">
    <citation type="journal article" date="2015" name="Eukaryot. Cell">
        <title>Asexual propagation of a virulent clone complex in a human and feline outbreak of sporotrichosis.</title>
        <authorList>
            <person name="Teixeira Mde M."/>
            <person name="Rodrigues A.M."/>
            <person name="Tsui C.K."/>
            <person name="de Almeida L.G."/>
            <person name="Van Diepeningen A.D."/>
            <person name="van den Ende B.G."/>
            <person name="Fernandes G.F."/>
            <person name="Kano R."/>
            <person name="Hamelin R.C."/>
            <person name="Lopes-Bezerra L.M."/>
            <person name="Vasconcelos A.T."/>
            <person name="de Hoog S."/>
            <person name="de Camargo Z.P."/>
            <person name="Felipe M.S."/>
        </authorList>
    </citation>
    <scope>NUCLEOTIDE SEQUENCE [LARGE SCALE GENOMIC DNA]</scope>
    <source>
        <strain evidence="7 8">1099-18</strain>
    </source>
</reference>
<feature type="domain" description="Zn(2)-C6 fungal-type" evidence="6">
    <location>
        <begin position="19"/>
        <end position="51"/>
    </location>
</feature>
<feature type="region of interest" description="Disordered" evidence="5">
    <location>
        <begin position="675"/>
        <end position="699"/>
    </location>
</feature>
<dbReference type="SMART" id="SM00906">
    <property type="entry name" value="Fungal_trans"/>
    <property type="match status" value="1"/>
</dbReference>
<dbReference type="GO" id="GO:0006351">
    <property type="term" value="P:DNA-templated transcription"/>
    <property type="evidence" value="ECO:0007669"/>
    <property type="project" value="InterPro"/>
</dbReference>
<keyword evidence="1" id="KW-0479">Metal-binding</keyword>
<evidence type="ECO:0000256" key="2">
    <source>
        <dbReference type="ARBA" id="ARBA00023015"/>
    </source>
</evidence>
<dbReference type="InterPro" id="IPR051127">
    <property type="entry name" value="Fungal_SecMet_Regulators"/>
</dbReference>
<keyword evidence="4" id="KW-0539">Nucleus</keyword>
<dbReference type="InterPro" id="IPR036864">
    <property type="entry name" value="Zn2-C6_fun-type_DNA-bd_sf"/>
</dbReference>
<feature type="region of interest" description="Disordered" evidence="5">
    <location>
        <begin position="124"/>
        <end position="147"/>
    </location>
</feature>
<feature type="region of interest" description="Disordered" evidence="5">
    <location>
        <begin position="427"/>
        <end position="446"/>
    </location>
</feature>
<dbReference type="PANTHER" id="PTHR47424:SF6">
    <property type="entry name" value="PROLINE UTILIZATION TRANS-ACTIVATOR"/>
    <property type="match status" value="1"/>
</dbReference>
<dbReference type="SUPFAM" id="SSF57701">
    <property type="entry name" value="Zn2/Cys6 DNA-binding domain"/>
    <property type="match status" value="1"/>
</dbReference>
<dbReference type="Proteomes" id="UP000033710">
    <property type="component" value="Unassembled WGS sequence"/>
</dbReference>
<dbReference type="Pfam" id="PF04082">
    <property type="entry name" value="Fungal_trans"/>
    <property type="match status" value="1"/>
</dbReference>
<dbReference type="EMBL" id="AXCR01000001">
    <property type="protein sequence ID" value="KJR89537.1"/>
    <property type="molecule type" value="Genomic_DNA"/>
</dbReference>
<evidence type="ECO:0000256" key="4">
    <source>
        <dbReference type="ARBA" id="ARBA00023242"/>
    </source>
</evidence>
<dbReference type="GeneID" id="27667886"/>
<evidence type="ECO:0000313" key="8">
    <source>
        <dbReference type="Proteomes" id="UP000033710"/>
    </source>
</evidence>
<dbReference type="GO" id="GO:0000981">
    <property type="term" value="F:DNA-binding transcription factor activity, RNA polymerase II-specific"/>
    <property type="evidence" value="ECO:0007669"/>
    <property type="project" value="InterPro"/>
</dbReference>
<proteinExistence type="predicted"/>
<dbReference type="OrthoDB" id="3364175at2759"/>
<dbReference type="GO" id="GO:0008270">
    <property type="term" value="F:zinc ion binding"/>
    <property type="evidence" value="ECO:0007669"/>
    <property type="project" value="InterPro"/>
</dbReference>
<feature type="compositionally biased region" description="Low complexity" evidence="5">
    <location>
        <begin position="204"/>
        <end position="213"/>
    </location>
</feature>
<protein>
    <recommendedName>
        <fullName evidence="6">Zn(2)-C6 fungal-type domain-containing protein</fullName>
    </recommendedName>
</protein>
<comment type="caution">
    <text evidence="7">The sequence shown here is derived from an EMBL/GenBank/DDBJ whole genome shotgun (WGS) entry which is preliminary data.</text>
</comment>
<organism evidence="7 8">
    <name type="scientific">Sporothrix schenckii 1099-18</name>
    <dbReference type="NCBI Taxonomy" id="1397361"/>
    <lineage>
        <taxon>Eukaryota</taxon>
        <taxon>Fungi</taxon>
        <taxon>Dikarya</taxon>
        <taxon>Ascomycota</taxon>
        <taxon>Pezizomycotina</taxon>
        <taxon>Sordariomycetes</taxon>
        <taxon>Sordariomycetidae</taxon>
        <taxon>Ophiostomatales</taxon>
        <taxon>Ophiostomataceae</taxon>
        <taxon>Sporothrix</taxon>
    </lineage>
</organism>
<dbReference type="Gene3D" id="4.10.240.10">
    <property type="entry name" value="Zn(2)-C6 fungal-type DNA-binding domain"/>
    <property type="match status" value="1"/>
</dbReference>
<feature type="region of interest" description="Disordered" evidence="5">
    <location>
        <begin position="744"/>
        <end position="868"/>
    </location>
</feature>
<dbReference type="RefSeq" id="XP_016592213.1">
    <property type="nucleotide sequence ID" value="XM_016732609.1"/>
</dbReference>
<dbReference type="KEGG" id="ssck:SPSK_05900"/>
<dbReference type="GO" id="GO:0003677">
    <property type="term" value="F:DNA binding"/>
    <property type="evidence" value="ECO:0007669"/>
    <property type="project" value="InterPro"/>
</dbReference>
<evidence type="ECO:0000256" key="5">
    <source>
        <dbReference type="SAM" id="MobiDB-lite"/>
    </source>
</evidence>
<dbReference type="SMART" id="SM00066">
    <property type="entry name" value="GAL4"/>
    <property type="match status" value="1"/>
</dbReference>
<feature type="compositionally biased region" description="Basic and acidic residues" evidence="5">
    <location>
        <begin position="797"/>
        <end position="809"/>
    </location>
</feature>
<sequence length="1017" mass="110481">MAPKSRRVPQELRQRTEKSCDRCKSRKQKCGMLPGKDKCAHCTKYGYKCLVTKPRKQRLYGSVEAHTERLMLLEGLVKHFVPDANLTSTDGLRELTRSLGVPLLPGMALTSPHANTNTNINAHSQRAESGQAPADDDTDNDGVADPSCTSAASSILVKAKRDNEMLVLDLQGQGQYIGQASSFFFQVRLRDALETWIGRDDHQSSASSPSSSAGTPGRMLLFGPNPADDSRRASLGHRSYPGVDALTVCVPQSLADLLPGRPPAERWSVTQLLVRTFFDRVNSDFPVLHEATFLEQLGAWSRHPHETDQAWVCTLLCVLMLAWRLVAPTSVATSMPETMPELASAPPSPTVELHYLQETRWWHQAQALLPKVLFTSSMASVQALMLTALHLHNNNSRDVCWTLTGAAVRIAFAIGLHRDDVVEPAEHASAAAASPTATATATSTTTPVARELRKRVWWTLYAFEQLQVSSHDRPSAIDCTKHLLAGAPRETILGMGAHNPPEYVVWSNRLVTLLGAACRSLPPEAADCGRDKKNRHPRVQLGILSPAAGLLRDLDRWQATLPRHLSADLIGAMPPSFQRPLLLLHVQYNHVSALVSRHALLARFAAVSKRVPLAEPVRIMADVCVQAGRLSCDLLLQLDAVGCFNALTWMDVYYLYSSVLIVVLAFVCEEADGSQPTARQTKETASTTTSTAPPPTASDLRQLLGRCKTLAAKHLANPVVPGTMRRWLTVVGELDAMASHFARQRGSANGDGRVPTQQGHPDVSATGDALPNPPLMTPSPDSNSGGGGNTSDNDVEEVPRPVYEKHESDYSANNRRSARHRPRQTTRSQHTDRHSSSHNRRSGRINSNNNNSSSSSNNHNPNHNHNHNMRYPQAALLSQPLSLAGDADYASRQLMMIATSSHHHAMGPMDPMDPMDAVDTLDTVNTINTLDTMGMPLDLPAAADSTATYFSHADGSTAAATAATAATTALLDGAATDDYGPFQTAADAAAETGLWHEMHWEGISDLLLGVDPRSWGA</sequence>
<evidence type="ECO:0000259" key="6">
    <source>
        <dbReference type="PROSITE" id="PS50048"/>
    </source>
</evidence>
<keyword evidence="2" id="KW-0805">Transcription regulation</keyword>
<evidence type="ECO:0000256" key="3">
    <source>
        <dbReference type="ARBA" id="ARBA00023163"/>
    </source>
</evidence>
<dbReference type="CDD" id="cd12148">
    <property type="entry name" value="fungal_TF_MHR"/>
    <property type="match status" value="1"/>
</dbReference>
<dbReference type="InterPro" id="IPR001138">
    <property type="entry name" value="Zn2Cys6_DnaBD"/>
</dbReference>
<dbReference type="AlphaFoldDB" id="A0A0F2MIU4"/>
<feature type="compositionally biased region" description="Low complexity" evidence="5">
    <location>
        <begin position="428"/>
        <end position="446"/>
    </location>
</feature>
<evidence type="ECO:0000313" key="7">
    <source>
        <dbReference type="EMBL" id="KJR89537.1"/>
    </source>
</evidence>
<dbReference type="VEuPathDB" id="FungiDB:SPSK_05900"/>
<dbReference type="CDD" id="cd00067">
    <property type="entry name" value="GAL4"/>
    <property type="match status" value="1"/>
</dbReference>
<dbReference type="Pfam" id="PF00172">
    <property type="entry name" value="Zn_clus"/>
    <property type="match status" value="1"/>
</dbReference>
<dbReference type="PROSITE" id="PS50048">
    <property type="entry name" value="ZN2_CY6_FUNGAL_2"/>
    <property type="match status" value="1"/>
</dbReference>
<accession>A0A0F2MIU4</accession>
<gene>
    <name evidence="7" type="ORF">SPSK_05900</name>
</gene>